<reference evidence="1 2" key="1">
    <citation type="submission" date="2017-07" db="EMBL/GenBank/DDBJ databases">
        <title>blaIMP-27 on transferable plasmids in Proteus mirabilis and Providencia rettgeri.</title>
        <authorList>
            <person name="Potter R."/>
        </authorList>
    </citation>
    <scope>NUCLEOTIDE SEQUENCE [LARGE SCALE GENOMIC DNA]</scope>
    <source>
        <strain evidence="1 2">PR1</strain>
    </source>
</reference>
<dbReference type="Proteomes" id="UP000216001">
    <property type="component" value="Unassembled WGS sequence"/>
</dbReference>
<evidence type="ECO:0008006" key="3">
    <source>
        <dbReference type="Google" id="ProtNLM"/>
    </source>
</evidence>
<protein>
    <recommendedName>
        <fullName evidence="3">DUF2635 domain-containing protein</fullName>
    </recommendedName>
</protein>
<dbReference type="InterPro" id="IPR024400">
    <property type="entry name" value="DUF2635"/>
</dbReference>
<proteinExistence type="predicted"/>
<dbReference type="EMBL" id="NOWC01000001">
    <property type="protein sequence ID" value="OZS76276.1"/>
    <property type="molecule type" value="Genomic_DNA"/>
</dbReference>
<dbReference type="Pfam" id="PF10948">
    <property type="entry name" value="DUF2635"/>
    <property type="match status" value="1"/>
</dbReference>
<evidence type="ECO:0000313" key="2">
    <source>
        <dbReference type="Proteomes" id="UP000216001"/>
    </source>
</evidence>
<comment type="caution">
    <text evidence="1">The sequence shown here is derived from an EMBL/GenBank/DDBJ whole genome shotgun (WGS) entry which is preliminary data.</text>
</comment>
<evidence type="ECO:0000313" key="1">
    <source>
        <dbReference type="EMBL" id="OZS76276.1"/>
    </source>
</evidence>
<accession>A0A264VY52</accession>
<dbReference type="AlphaFoldDB" id="A0A264VY52"/>
<gene>
    <name evidence="1" type="ORF">CHI95_00115</name>
</gene>
<name>A0A264VY52_PRORE</name>
<dbReference type="RefSeq" id="WP_094960387.1">
    <property type="nucleotide sequence ID" value="NZ_NOWC01000001.1"/>
</dbReference>
<organism evidence="1 2">
    <name type="scientific">Providencia rettgeri</name>
    <dbReference type="NCBI Taxonomy" id="587"/>
    <lineage>
        <taxon>Bacteria</taxon>
        <taxon>Pseudomonadati</taxon>
        <taxon>Pseudomonadota</taxon>
        <taxon>Gammaproteobacteria</taxon>
        <taxon>Enterobacterales</taxon>
        <taxon>Morganellaceae</taxon>
        <taxon>Providencia</taxon>
    </lineage>
</organism>
<sequence length="54" mass="6095">MYVKPINGRSVRCPVKGSPLPENGQEVPNNVYWRARLNDGDVELAVQKSKEKKV</sequence>